<evidence type="ECO:0000259" key="2">
    <source>
        <dbReference type="Pfam" id="PF03872"/>
    </source>
</evidence>
<dbReference type="SUPFAM" id="SSF89069">
    <property type="entry name" value="N-terminal, cytoplasmic domain of anti-sigmaE factor RseA"/>
    <property type="match status" value="1"/>
</dbReference>
<accession>A0ABU9B5F3</accession>
<evidence type="ECO:0000313" key="4">
    <source>
        <dbReference type="Proteomes" id="UP001368500"/>
    </source>
</evidence>
<reference evidence="3 4" key="1">
    <citation type="submission" date="2024-04" db="EMBL/GenBank/DDBJ databases">
        <title>Novel species of the genus Ideonella isolated from streams.</title>
        <authorList>
            <person name="Lu H."/>
        </authorList>
    </citation>
    <scope>NUCLEOTIDE SEQUENCE [LARGE SCALE GENOMIC DNA]</scope>
    <source>
        <strain evidence="3 4">BYS139W</strain>
    </source>
</reference>
<gene>
    <name evidence="3" type="ORF">AACH11_02430</name>
</gene>
<dbReference type="RefSeq" id="WP_341372597.1">
    <property type="nucleotide sequence ID" value="NZ_JBBUTF010000002.1"/>
</dbReference>
<keyword evidence="4" id="KW-1185">Reference proteome</keyword>
<evidence type="ECO:0000256" key="1">
    <source>
        <dbReference type="SAM" id="Phobius"/>
    </source>
</evidence>
<name>A0ABU9B5F3_9BURK</name>
<feature type="transmembrane region" description="Helical" evidence="1">
    <location>
        <begin position="182"/>
        <end position="209"/>
    </location>
</feature>
<organism evidence="3 4">
    <name type="scientific">Pseudaquabacterium rugosum</name>
    <dbReference type="NCBI Taxonomy" id="2984194"/>
    <lineage>
        <taxon>Bacteria</taxon>
        <taxon>Pseudomonadati</taxon>
        <taxon>Pseudomonadota</taxon>
        <taxon>Betaproteobacteria</taxon>
        <taxon>Burkholderiales</taxon>
        <taxon>Sphaerotilaceae</taxon>
        <taxon>Pseudaquabacterium</taxon>
    </lineage>
</organism>
<evidence type="ECO:0000313" key="3">
    <source>
        <dbReference type="EMBL" id="MEK8024826.1"/>
    </source>
</evidence>
<proteinExistence type="predicted"/>
<dbReference type="InterPro" id="IPR005572">
    <property type="entry name" value="Anti-sigma_E_RseA_N"/>
</dbReference>
<dbReference type="Proteomes" id="UP001368500">
    <property type="component" value="Unassembled WGS sequence"/>
</dbReference>
<feature type="transmembrane region" description="Helical" evidence="1">
    <location>
        <begin position="140"/>
        <end position="162"/>
    </location>
</feature>
<dbReference type="InterPro" id="IPR036147">
    <property type="entry name" value="Anti-sigma_E_RseA_N_sf"/>
</dbReference>
<keyword evidence="1" id="KW-0812">Transmembrane</keyword>
<dbReference type="Pfam" id="PF03872">
    <property type="entry name" value="RseA_N"/>
    <property type="match status" value="1"/>
</dbReference>
<keyword evidence="1" id="KW-1133">Transmembrane helix</keyword>
<dbReference type="EMBL" id="JBBUTF010000002">
    <property type="protein sequence ID" value="MEK8024826.1"/>
    <property type="molecule type" value="Genomic_DNA"/>
</dbReference>
<comment type="caution">
    <text evidence="3">The sequence shown here is derived from an EMBL/GenBank/DDBJ whole genome shotgun (WGS) entry which is preliminary data.</text>
</comment>
<keyword evidence="1" id="KW-0472">Membrane</keyword>
<feature type="domain" description="Anti sigma-E protein RseA N-terminal" evidence="2">
    <location>
        <begin position="14"/>
        <end position="101"/>
    </location>
</feature>
<dbReference type="Gene3D" id="1.10.10.880">
    <property type="entry name" value="Anti sigma-E protein RseA, N-terminal domain"/>
    <property type="match status" value="1"/>
</dbReference>
<protein>
    <submittedName>
        <fullName evidence="3">RseA family anti-sigma factor</fullName>
    </submittedName>
</protein>
<sequence length="249" mass="25394">MDQSQDRSDEGRARERLSALLDGDSAALVALGRAPRTAGVAPTVFDDVVDSRGLDADWHLYHLIGDVMRSDDLASTADHDRAFLQGFRQRMAAEPVVLAPLAAGTLADAVGSAQVADLPVVAPVAAHQARAAVARRRRSWLVAPAAAAAGFVAVAGMVVMLRGQGADEAPASAATLASASPALSSAVVPASVVVAAVPGASGVVTGAMLRDSRIDRYLSAHRKVSSGAAVALPGSTLRQVDVVVQGQQP</sequence>